<dbReference type="AlphaFoldDB" id="A0A4Y2FZJ3"/>
<reference evidence="2 3" key="1">
    <citation type="journal article" date="2019" name="Sci. Rep.">
        <title>Orb-weaving spider Araneus ventricosus genome elucidates the spidroin gene catalogue.</title>
        <authorList>
            <person name="Kono N."/>
            <person name="Nakamura H."/>
            <person name="Ohtoshi R."/>
            <person name="Moran D.A.P."/>
            <person name="Shinohara A."/>
            <person name="Yoshida Y."/>
            <person name="Fujiwara M."/>
            <person name="Mori M."/>
            <person name="Tomita M."/>
            <person name="Arakawa K."/>
        </authorList>
    </citation>
    <scope>NUCLEOTIDE SEQUENCE [LARGE SCALE GENOMIC DNA]</scope>
</reference>
<sequence length="42" mass="4677">MGHRTEQVPQREVLIKTPPRELDSSGARGLLFSGRDEKSKIG</sequence>
<dbReference type="Proteomes" id="UP000499080">
    <property type="component" value="Unassembled WGS sequence"/>
</dbReference>
<dbReference type="EMBL" id="BGPR01097545">
    <property type="protein sequence ID" value="GBM45936.1"/>
    <property type="molecule type" value="Genomic_DNA"/>
</dbReference>
<name>A0A4Y2FZJ3_ARAVE</name>
<proteinExistence type="predicted"/>
<comment type="caution">
    <text evidence="2">The sequence shown here is derived from an EMBL/GenBank/DDBJ whole genome shotgun (WGS) entry which is preliminary data.</text>
</comment>
<evidence type="ECO:0000256" key="1">
    <source>
        <dbReference type="SAM" id="MobiDB-lite"/>
    </source>
</evidence>
<feature type="non-terminal residue" evidence="2">
    <location>
        <position position="42"/>
    </location>
</feature>
<gene>
    <name evidence="2" type="ORF">AVEN_125209_1</name>
</gene>
<protein>
    <submittedName>
        <fullName evidence="2">Uncharacterized protein</fullName>
    </submittedName>
</protein>
<evidence type="ECO:0000313" key="3">
    <source>
        <dbReference type="Proteomes" id="UP000499080"/>
    </source>
</evidence>
<accession>A0A4Y2FZJ3</accession>
<feature type="region of interest" description="Disordered" evidence="1">
    <location>
        <begin position="1"/>
        <end position="42"/>
    </location>
</feature>
<keyword evidence="3" id="KW-1185">Reference proteome</keyword>
<evidence type="ECO:0000313" key="2">
    <source>
        <dbReference type="EMBL" id="GBM45936.1"/>
    </source>
</evidence>
<organism evidence="2 3">
    <name type="scientific">Araneus ventricosus</name>
    <name type="common">Orbweaver spider</name>
    <name type="synonym">Epeira ventricosa</name>
    <dbReference type="NCBI Taxonomy" id="182803"/>
    <lineage>
        <taxon>Eukaryota</taxon>
        <taxon>Metazoa</taxon>
        <taxon>Ecdysozoa</taxon>
        <taxon>Arthropoda</taxon>
        <taxon>Chelicerata</taxon>
        <taxon>Arachnida</taxon>
        <taxon>Araneae</taxon>
        <taxon>Araneomorphae</taxon>
        <taxon>Entelegynae</taxon>
        <taxon>Araneoidea</taxon>
        <taxon>Araneidae</taxon>
        <taxon>Araneus</taxon>
    </lineage>
</organism>